<dbReference type="EMBL" id="VFQX01000022">
    <property type="protein sequence ID" value="KAF0979761.1"/>
    <property type="molecule type" value="Genomic_DNA"/>
</dbReference>
<feature type="compositionally biased region" description="Basic and acidic residues" evidence="1">
    <location>
        <begin position="468"/>
        <end position="490"/>
    </location>
</feature>
<feature type="region of interest" description="Disordered" evidence="1">
    <location>
        <begin position="206"/>
        <end position="277"/>
    </location>
</feature>
<dbReference type="InterPro" id="IPR009000">
    <property type="entry name" value="Transl_B-barrel_sf"/>
</dbReference>
<feature type="compositionally biased region" description="Low complexity" evidence="1">
    <location>
        <begin position="232"/>
        <end position="243"/>
    </location>
</feature>
<feature type="compositionally biased region" description="Low complexity" evidence="1">
    <location>
        <begin position="581"/>
        <end position="597"/>
    </location>
</feature>
<sequence length="621" mass="69262">MEFGEETMNTEDHGLFEVIRPESPSENAAGQLFHPLNTSRNPFEPLHHHDVVMTENSNGFPPHPSTSSQHEDKQEHHKDHSFSGHSNPEELSELQVTNLQELQPIGKITNVVEKKVIIEVFVDKKNGSTMHQHVVSQNDTNLKEKNIIDSDLLRTQLKLNIGAVLFSKDGKAIGKIAEVIGNVYAPYFVLVYPDVHTMRKVFNLPNPPSVPTTTSHHTDQPPAVKEASSEVSQSFTPSTTSTPANEDLEATTPTKKTPSRKTPRKTQTPKKTPSKQFVEDDLVIENVRDMTVLQLKPYLQRRGMTVHGKKKELIAKLRKYEREKQQYREEANNVSSSDDDDDMSTSSDDEEILSTPTSSQKFALRSKKDLEGMESDEEEDEHPKQDKPQSASLDKLSPDEISQIKNNFSVVYCHGAISAPLDEVSTMNIVSNHLKSYDAMLNADEKTEIVTFSDDEDENAFKSRAKKERPEKPPALKRGHDQVSTTEETKIAELTPKKQKPLPFADLACEDTAAIVATSSTIITSTVVSTSTLKSEEILPSDIQTPREAVPVEQAVIEVPPSTVDSTRIPIVRKARKSSPRKSLPSSSSSPTPSLRTDNTRVMADTKPEPESFFSKWCSIM</sequence>
<dbReference type="VEuPathDB" id="AmoebaDB:NF0110350"/>
<keyword evidence="4" id="KW-1185">Reference proteome</keyword>
<feature type="domain" description="SAP" evidence="2">
    <location>
        <begin position="287"/>
        <end position="321"/>
    </location>
</feature>
<evidence type="ECO:0000256" key="1">
    <source>
        <dbReference type="SAM" id="MobiDB-lite"/>
    </source>
</evidence>
<dbReference type="Gene3D" id="1.10.720.30">
    <property type="entry name" value="SAP domain"/>
    <property type="match status" value="1"/>
</dbReference>
<dbReference type="SUPFAM" id="SSF50447">
    <property type="entry name" value="Translation proteins"/>
    <property type="match status" value="1"/>
</dbReference>
<feature type="region of interest" description="Disordered" evidence="1">
    <location>
        <begin position="573"/>
        <end position="608"/>
    </location>
</feature>
<dbReference type="PROSITE" id="PS50800">
    <property type="entry name" value="SAP"/>
    <property type="match status" value="1"/>
</dbReference>
<dbReference type="Gene3D" id="2.40.10.230">
    <property type="entry name" value="Probable tRNA pseudouridine synthase domain"/>
    <property type="match status" value="1"/>
</dbReference>
<evidence type="ECO:0000259" key="2">
    <source>
        <dbReference type="PROSITE" id="PS50800"/>
    </source>
</evidence>
<proteinExistence type="predicted"/>
<feature type="compositionally biased region" description="Acidic residues" evidence="1">
    <location>
        <begin position="337"/>
        <end position="352"/>
    </location>
</feature>
<dbReference type="VEuPathDB" id="AmoebaDB:FDP41_000914"/>
<feature type="compositionally biased region" description="Basic and acidic residues" evidence="1">
    <location>
        <begin position="69"/>
        <end position="82"/>
    </location>
</feature>
<feature type="compositionally biased region" description="Basic residues" evidence="1">
    <location>
        <begin position="257"/>
        <end position="268"/>
    </location>
</feature>
<dbReference type="Proteomes" id="UP000444721">
    <property type="component" value="Unassembled WGS sequence"/>
</dbReference>
<gene>
    <name evidence="3" type="ORF">FDP41_000914</name>
</gene>
<dbReference type="RefSeq" id="XP_044564474.1">
    <property type="nucleotide sequence ID" value="XM_044713068.1"/>
</dbReference>
<dbReference type="InterPro" id="IPR038664">
    <property type="entry name" value="Gar1/Naf1_Cbf5-bd_sf"/>
</dbReference>
<dbReference type="InterPro" id="IPR003034">
    <property type="entry name" value="SAP_dom"/>
</dbReference>
<name>A0A6A5BZ03_NAEFO</name>
<organism evidence="3 4">
    <name type="scientific">Naegleria fowleri</name>
    <name type="common">Brain eating amoeba</name>
    <dbReference type="NCBI Taxonomy" id="5763"/>
    <lineage>
        <taxon>Eukaryota</taxon>
        <taxon>Discoba</taxon>
        <taxon>Heterolobosea</taxon>
        <taxon>Tetramitia</taxon>
        <taxon>Eutetramitia</taxon>
        <taxon>Vahlkampfiidae</taxon>
        <taxon>Naegleria</taxon>
    </lineage>
</organism>
<feature type="region of interest" description="Disordered" evidence="1">
    <location>
        <begin position="324"/>
        <end position="395"/>
    </location>
</feature>
<dbReference type="GeneID" id="68108132"/>
<feature type="region of interest" description="Disordered" evidence="1">
    <location>
        <begin position="53"/>
        <end position="88"/>
    </location>
</feature>
<dbReference type="OrthoDB" id="21550at2759"/>
<protein>
    <recommendedName>
        <fullName evidence="2">SAP domain-containing protein</fullName>
    </recommendedName>
</protein>
<dbReference type="AlphaFoldDB" id="A0A6A5BZ03"/>
<dbReference type="InterPro" id="IPR036361">
    <property type="entry name" value="SAP_dom_sf"/>
</dbReference>
<evidence type="ECO:0000313" key="4">
    <source>
        <dbReference type="Proteomes" id="UP000444721"/>
    </source>
</evidence>
<dbReference type="OMA" id="DESAFKH"/>
<dbReference type="SMART" id="SM00513">
    <property type="entry name" value="SAP"/>
    <property type="match status" value="1"/>
</dbReference>
<reference evidence="3 4" key="1">
    <citation type="journal article" date="2019" name="Sci. Rep.">
        <title>Nanopore sequencing improves the draft genome of the human pathogenic amoeba Naegleria fowleri.</title>
        <authorList>
            <person name="Liechti N."/>
            <person name="Schurch N."/>
            <person name="Bruggmann R."/>
            <person name="Wittwer M."/>
        </authorList>
    </citation>
    <scope>NUCLEOTIDE SEQUENCE [LARGE SCALE GENOMIC DNA]</scope>
    <source>
        <strain evidence="3 4">ATCC 30894</strain>
    </source>
</reference>
<feature type="region of interest" description="Disordered" evidence="1">
    <location>
        <begin position="458"/>
        <end position="490"/>
    </location>
</feature>
<dbReference type="SUPFAM" id="SSF68906">
    <property type="entry name" value="SAP domain"/>
    <property type="match status" value="1"/>
</dbReference>
<accession>A0A6A5BZ03</accession>
<comment type="caution">
    <text evidence="3">The sequence shown here is derived from an EMBL/GenBank/DDBJ whole genome shotgun (WGS) entry which is preliminary data.</text>
</comment>
<dbReference type="Pfam" id="PF02037">
    <property type="entry name" value="SAP"/>
    <property type="match status" value="1"/>
</dbReference>
<evidence type="ECO:0000313" key="3">
    <source>
        <dbReference type="EMBL" id="KAF0979761.1"/>
    </source>
</evidence>
<dbReference type="VEuPathDB" id="AmoebaDB:NfTy_050650"/>